<dbReference type="RefSeq" id="WP_215915059.1">
    <property type="nucleotide sequence ID" value="NZ_JAHKNI010000001.1"/>
</dbReference>
<evidence type="ECO:0000313" key="4">
    <source>
        <dbReference type="Proteomes" id="UP000733379"/>
    </source>
</evidence>
<evidence type="ECO:0000256" key="2">
    <source>
        <dbReference type="SAM" id="SignalP"/>
    </source>
</evidence>
<accession>A0ABS6ARD5</accession>
<dbReference type="EMBL" id="JAHKNI010000001">
    <property type="protein sequence ID" value="MBU3060150.1"/>
    <property type="molecule type" value="Genomic_DNA"/>
</dbReference>
<feature type="chain" id="PRO_5046268174" evidence="2">
    <location>
        <begin position="38"/>
        <end position="114"/>
    </location>
</feature>
<feature type="signal peptide" evidence="2">
    <location>
        <begin position="1"/>
        <end position="37"/>
    </location>
</feature>
<organism evidence="3 4">
    <name type="scientific">Nocardia albiluteola</name>
    <dbReference type="NCBI Taxonomy" id="2842303"/>
    <lineage>
        <taxon>Bacteria</taxon>
        <taxon>Bacillati</taxon>
        <taxon>Actinomycetota</taxon>
        <taxon>Actinomycetes</taxon>
        <taxon>Mycobacteriales</taxon>
        <taxon>Nocardiaceae</taxon>
        <taxon>Nocardia</taxon>
    </lineage>
</organism>
<gene>
    <name evidence="3" type="ORF">KO481_01230</name>
</gene>
<reference evidence="3 4" key="1">
    <citation type="submission" date="2021-06" db="EMBL/GenBank/DDBJ databases">
        <title>Actinomycetes sequencing.</title>
        <authorList>
            <person name="Shan Q."/>
        </authorList>
    </citation>
    <scope>NUCLEOTIDE SEQUENCE [LARGE SCALE GENOMIC DNA]</scope>
    <source>
        <strain evidence="3 4">NEAU-G5</strain>
    </source>
</reference>
<feature type="compositionally biased region" description="Gly residues" evidence="1">
    <location>
        <begin position="92"/>
        <end position="101"/>
    </location>
</feature>
<evidence type="ECO:0000313" key="3">
    <source>
        <dbReference type="EMBL" id="MBU3060150.1"/>
    </source>
</evidence>
<feature type="region of interest" description="Disordered" evidence="1">
    <location>
        <begin position="92"/>
        <end position="114"/>
    </location>
</feature>
<sequence>MFSTRKSTGSRRLVARIAVAGALAVVPLAAVAGPALADTTSAPSATPVDWHDHGGDWFNHGGDHDGGWHHGWDHDGGWHHHGWNPGWGGGWNPGWGGGWNPGWGMPDIDSGSAG</sequence>
<keyword evidence="4" id="KW-1185">Reference proteome</keyword>
<name>A0ABS6ARD5_9NOCA</name>
<proteinExistence type="predicted"/>
<comment type="caution">
    <text evidence="3">The sequence shown here is derived from an EMBL/GenBank/DDBJ whole genome shotgun (WGS) entry which is preliminary data.</text>
</comment>
<evidence type="ECO:0000256" key="1">
    <source>
        <dbReference type="SAM" id="MobiDB-lite"/>
    </source>
</evidence>
<protein>
    <submittedName>
        <fullName evidence="3">Uncharacterized protein</fullName>
    </submittedName>
</protein>
<dbReference type="Proteomes" id="UP000733379">
    <property type="component" value="Unassembled WGS sequence"/>
</dbReference>
<keyword evidence="2" id="KW-0732">Signal</keyword>